<evidence type="ECO:0000313" key="3">
    <source>
        <dbReference type="Proteomes" id="UP001555786"/>
    </source>
</evidence>
<reference evidence="2 3" key="1">
    <citation type="submission" date="2024-07" db="EMBL/GenBank/DDBJ databases">
        <title>Description of Labrys sedimenti sp. nov., isolated from a diclofenac-degrading enrichment culture.</title>
        <authorList>
            <person name="Tancsics A."/>
            <person name="Csepanyi A."/>
        </authorList>
    </citation>
    <scope>NUCLEOTIDE SEQUENCE [LARGE SCALE GENOMIC DNA]</scope>
    <source>
        <strain evidence="2 3">LMG 23578</strain>
    </source>
</reference>
<keyword evidence="1" id="KW-0472">Membrane</keyword>
<keyword evidence="3" id="KW-1185">Reference proteome</keyword>
<organism evidence="2 3">
    <name type="scientific">Labrys neptuniae</name>
    <dbReference type="NCBI Taxonomy" id="376174"/>
    <lineage>
        <taxon>Bacteria</taxon>
        <taxon>Pseudomonadati</taxon>
        <taxon>Pseudomonadota</taxon>
        <taxon>Alphaproteobacteria</taxon>
        <taxon>Hyphomicrobiales</taxon>
        <taxon>Xanthobacteraceae</taxon>
        <taxon>Labrys</taxon>
    </lineage>
</organism>
<proteinExistence type="predicted"/>
<dbReference type="Pfam" id="PF22564">
    <property type="entry name" value="HAAS"/>
    <property type="match status" value="1"/>
</dbReference>
<evidence type="ECO:0000256" key="1">
    <source>
        <dbReference type="SAM" id="Phobius"/>
    </source>
</evidence>
<dbReference type="RefSeq" id="WP_367626221.1">
    <property type="nucleotide sequence ID" value="NZ_JBFNQD010000015.1"/>
</dbReference>
<feature type="transmembrane region" description="Helical" evidence="1">
    <location>
        <begin position="83"/>
        <end position="102"/>
    </location>
</feature>
<feature type="transmembrane region" description="Helical" evidence="1">
    <location>
        <begin position="149"/>
        <end position="174"/>
    </location>
</feature>
<dbReference type="EMBL" id="JBFNQD010000015">
    <property type="protein sequence ID" value="MEW9309553.1"/>
    <property type="molecule type" value="Genomic_DNA"/>
</dbReference>
<sequence length="198" mass="21053">MTRQDFSRQEFLDALKAGLDGLPPAEIEDVLRDYAAYFTDAQEAGRSEDDVVQMLGDPVQLARALKAESGLRQLQARPSPSTVLGAIAALTGLAMLDLFVLLPVLSILLVVFLVLGLVAFALALGGSAMVLHSAFMWDGAPLLAHLGRAFIGFGFIAMAVCLSCLFLLGLNAGLKAMAAHARRYTRLLTSPPRSVATP</sequence>
<protein>
    <submittedName>
        <fullName evidence="2">DUF1700 domain-containing protein</fullName>
    </submittedName>
</protein>
<accession>A0ABV3PVW4</accession>
<keyword evidence="1" id="KW-1133">Transmembrane helix</keyword>
<feature type="transmembrane region" description="Helical" evidence="1">
    <location>
        <begin position="109"/>
        <end position="137"/>
    </location>
</feature>
<dbReference type="Proteomes" id="UP001555786">
    <property type="component" value="Unassembled WGS sequence"/>
</dbReference>
<keyword evidence="1" id="KW-0812">Transmembrane</keyword>
<comment type="caution">
    <text evidence="2">The sequence shown here is derived from an EMBL/GenBank/DDBJ whole genome shotgun (WGS) entry which is preliminary data.</text>
</comment>
<name>A0ABV3PVW4_9HYPH</name>
<evidence type="ECO:0000313" key="2">
    <source>
        <dbReference type="EMBL" id="MEW9309553.1"/>
    </source>
</evidence>
<gene>
    <name evidence="2" type="ORF">ABXS05_28640</name>
</gene>